<dbReference type="InterPro" id="IPR023393">
    <property type="entry name" value="START-like_dom_sf"/>
</dbReference>
<dbReference type="InterPro" id="IPR019587">
    <property type="entry name" value="Polyketide_cyclase/dehydratase"/>
</dbReference>
<name>A0ABP8Z246_9ACTN</name>
<comment type="caution">
    <text evidence="1">The sequence shown here is derived from an EMBL/GenBank/DDBJ whole genome shotgun (WGS) entry which is preliminary data.</text>
</comment>
<proteinExistence type="predicted"/>
<evidence type="ECO:0000313" key="2">
    <source>
        <dbReference type="Proteomes" id="UP001500822"/>
    </source>
</evidence>
<dbReference type="RefSeq" id="WP_345312761.1">
    <property type="nucleotide sequence ID" value="NZ_BAABIE010000004.1"/>
</dbReference>
<dbReference type="EMBL" id="BAABIE010000004">
    <property type="protein sequence ID" value="GAA4744342.1"/>
    <property type="molecule type" value="Genomic_DNA"/>
</dbReference>
<organism evidence="1 2">
    <name type="scientific">Gordonia alkaliphila</name>
    <dbReference type="NCBI Taxonomy" id="1053547"/>
    <lineage>
        <taxon>Bacteria</taxon>
        <taxon>Bacillati</taxon>
        <taxon>Actinomycetota</taxon>
        <taxon>Actinomycetes</taxon>
        <taxon>Mycobacteriales</taxon>
        <taxon>Gordoniaceae</taxon>
        <taxon>Gordonia</taxon>
    </lineage>
</organism>
<dbReference type="Proteomes" id="UP001500822">
    <property type="component" value="Unassembled WGS sequence"/>
</dbReference>
<reference evidence="2" key="1">
    <citation type="journal article" date="2019" name="Int. J. Syst. Evol. Microbiol.">
        <title>The Global Catalogue of Microorganisms (GCM) 10K type strain sequencing project: providing services to taxonomists for standard genome sequencing and annotation.</title>
        <authorList>
            <consortium name="The Broad Institute Genomics Platform"/>
            <consortium name="The Broad Institute Genome Sequencing Center for Infectious Disease"/>
            <person name="Wu L."/>
            <person name="Ma J."/>
        </authorList>
    </citation>
    <scope>NUCLEOTIDE SEQUENCE [LARGE SCALE GENOMIC DNA]</scope>
    <source>
        <strain evidence="2">JCM 18077</strain>
    </source>
</reference>
<evidence type="ECO:0008006" key="3">
    <source>
        <dbReference type="Google" id="ProtNLM"/>
    </source>
</evidence>
<dbReference type="SUPFAM" id="SSF55961">
    <property type="entry name" value="Bet v1-like"/>
    <property type="match status" value="1"/>
</dbReference>
<evidence type="ECO:0000313" key="1">
    <source>
        <dbReference type="EMBL" id="GAA4744342.1"/>
    </source>
</evidence>
<keyword evidence="2" id="KW-1185">Reference proteome</keyword>
<accession>A0ABP8Z246</accession>
<sequence>MRLRDNPIIEVSRKLDCTPEQAWALVTDIALPTRADGELVGVEWLDDADAVAVGARFAGHNRNEVLGEWTTTSVVTEVEDGRRWVWSVGTDDAEPWALWGFEVDPAREGVVVRQWGRFGPGDSPLRGMIAAQPEKEARIIAGRMAVWQAGMEANLAALAAALD</sequence>
<dbReference type="Pfam" id="PF10604">
    <property type="entry name" value="Polyketide_cyc2"/>
    <property type="match status" value="1"/>
</dbReference>
<dbReference type="Gene3D" id="3.30.530.20">
    <property type="match status" value="1"/>
</dbReference>
<protein>
    <recommendedName>
        <fullName evidence="3">Polyketide cyclase / dehydrase and lipid transport</fullName>
    </recommendedName>
</protein>
<gene>
    <name evidence="1" type="ORF">GCM10023217_11560</name>
</gene>
<dbReference type="CDD" id="cd07812">
    <property type="entry name" value="SRPBCC"/>
    <property type="match status" value="1"/>
</dbReference>